<reference evidence="3 4" key="2">
    <citation type="submission" date="2019-09" db="EMBL/GenBank/DDBJ databases">
        <authorList>
            <person name="Mazur A."/>
        </authorList>
    </citation>
    <scope>NUCLEOTIDE SEQUENCE [LARGE SCALE GENOMIC DNA]</scope>
    <source>
        <strain evidence="3 4">3729k</strain>
    </source>
</reference>
<feature type="chain" id="PRO_5022861115" evidence="2">
    <location>
        <begin position="28"/>
        <end position="192"/>
    </location>
</feature>
<comment type="caution">
    <text evidence="3">The sequence shown here is derived from an EMBL/GenBank/DDBJ whole genome shotgun (WGS) entry which is preliminary data.</text>
</comment>
<evidence type="ECO:0000313" key="3">
    <source>
        <dbReference type="EMBL" id="KAA2285616.1"/>
    </source>
</evidence>
<evidence type="ECO:0000256" key="2">
    <source>
        <dbReference type="SAM" id="SignalP"/>
    </source>
</evidence>
<dbReference type="AlphaFoldDB" id="A0A5B2ZBW6"/>
<keyword evidence="2" id="KW-0732">Signal</keyword>
<organism evidence="3 4">
    <name type="scientific">Arenimonas fontis</name>
    <dbReference type="NCBI Taxonomy" id="2608255"/>
    <lineage>
        <taxon>Bacteria</taxon>
        <taxon>Pseudomonadati</taxon>
        <taxon>Pseudomonadota</taxon>
        <taxon>Gammaproteobacteria</taxon>
        <taxon>Lysobacterales</taxon>
        <taxon>Lysobacteraceae</taxon>
        <taxon>Arenimonas</taxon>
    </lineage>
</organism>
<dbReference type="Proteomes" id="UP000322165">
    <property type="component" value="Unassembled WGS sequence"/>
</dbReference>
<protein>
    <submittedName>
        <fullName evidence="3">Uncharacterized protein</fullName>
    </submittedName>
</protein>
<evidence type="ECO:0000256" key="1">
    <source>
        <dbReference type="SAM" id="Phobius"/>
    </source>
</evidence>
<keyword evidence="1" id="KW-1133">Transmembrane helix</keyword>
<keyword evidence="1" id="KW-0812">Transmembrane</keyword>
<feature type="transmembrane region" description="Helical" evidence="1">
    <location>
        <begin position="167"/>
        <end position="187"/>
    </location>
</feature>
<keyword evidence="1" id="KW-0472">Membrane</keyword>
<accession>A0A5B2ZBW6</accession>
<sequence>MRRSFRRPLRPLAALLLLAAAVAAAQAPRPNVIRLEPKPMAGVDRGKAVVVKGRAGAEPHRFMLDSITYMQPVAVALRPVRRGERVDLSITKYAWNRPLRQGNTDGDILRYGFRTEGEFQVSVSAPQPGTDYRLLVWVGDETKPDFAPVVVKASGFGQAGAGSGSPVPWVIAAVLAGILALLAVLAFRRKSS</sequence>
<reference evidence="3 4" key="1">
    <citation type="submission" date="2019-09" db="EMBL/GenBank/DDBJ databases">
        <title>Arenimonas chukotkensis sp. nov., a bacterium isolated from Chukotka hot spring, Arctic region, Russia.</title>
        <authorList>
            <person name="Zayulina K.S."/>
            <person name="Prokofeva M.I."/>
            <person name="Elcheninov A.G."/>
            <person name="Novikov A."/>
            <person name="Kochetkova T.V."/>
            <person name="Kublanov I.V."/>
        </authorList>
    </citation>
    <scope>NUCLEOTIDE SEQUENCE [LARGE SCALE GENOMIC DNA]</scope>
    <source>
        <strain evidence="3 4">3729k</strain>
    </source>
</reference>
<dbReference type="RefSeq" id="WP_149859718.1">
    <property type="nucleotide sequence ID" value="NZ_VUOD01000002.1"/>
</dbReference>
<keyword evidence="4" id="KW-1185">Reference proteome</keyword>
<evidence type="ECO:0000313" key="4">
    <source>
        <dbReference type="Proteomes" id="UP000322165"/>
    </source>
</evidence>
<proteinExistence type="predicted"/>
<dbReference type="EMBL" id="VUOD01000002">
    <property type="protein sequence ID" value="KAA2285616.1"/>
    <property type="molecule type" value="Genomic_DNA"/>
</dbReference>
<gene>
    <name evidence="3" type="ORF">F0415_02960</name>
</gene>
<name>A0A5B2ZBW6_9GAMM</name>
<feature type="signal peptide" evidence="2">
    <location>
        <begin position="1"/>
        <end position="27"/>
    </location>
</feature>